<dbReference type="Pfam" id="PF03466">
    <property type="entry name" value="LysR_substrate"/>
    <property type="match status" value="1"/>
</dbReference>
<dbReference type="Gene3D" id="3.40.190.290">
    <property type="match status" value="1"/>
</dbReference>
<accession>A0A4Q9VRJ5</accession>
<evidence type="ECO:0000313" key="2">
    <source>
        <dbReference type="EMBL" id="TBW37667.1"/>
    </source>
</evidence>
<keyword evidence="3" id="KW-1185">Reference proteome</keyword>
<sequence length="92" mass="10560">MWPRAPALNAPRRPSPKFDVAIAIERAVQTGVGIALLPDYLIEPDNDLVQRIPEADVPSFDCFFVNPEEMRNTARVKVFRDFLISKAERWTY</sequence>
<feature type="domain" description="LysR substrate-binding" evidence="1">
    <location>
        <begin position="12"/>
        <end position="85"/>
    </location>
</feature>
<dbReference type="SUPFAM" id="SSF53850">
    <property type="entry name" value="Periplasmic binding protein-like II"/>
    <property type="match status" value="1"/>
</dbReference>
<name>A0A4Q9VRJ5_9HYPH</name>
<reference evidence="2 3" key="1">
    <citation type="submission" date="2019-02" db="EMBL/GenBank/DDBJ databases">
        <title>Siculibacillus lacustris gen. nov., sp. nov., a new rosette-forming bacterium isolated from a freshwater crater lake (Lake St. Ana, Romania).</title>
        <authorList>
            <person name="Felfoldi T."/>
            <person name="Marton Z."/>
            <person name="Szabo A."/>
            <person name="Mentes A."/>
            <person name="Boka K."/>
            <person name="Marialigeti K."/>
            <person name="Mathe I."/>
            <person name="Koncz M."/>
            <person name="Schumann P."/>
            <person name="Toth E."/>
        </authorList>
    </citation>
    <scope>NUCLEOTIDE SEQUENCE [LARGE SCALE GENOMIC DNA]</scope>
    <source>
        <strain evidence="2 3">SA-279</strain>
    </source>
</reference>
<dbReference type="OrthoDB" id="7624726at2"/>
<dbReference type="EMBL" id="SJFN01000014">
    <property type="protein sequence ID" value="TBW37667.1"/>
    <property type="molecule type" value="Genomic_DNA"/>
</dbReference>
<protein>
    <recommendedName>
        <fullName evidence="1">LysR substrate-binding domain-containing protein</fullName>
    </recommendedName>
</protein>
<comment type="caution">
    <text evidence="2">The sequence shown here is derived from an EMBL/GenBank/DDBJ whole genome shotgun (WGS) entry which is preliminary data.</text>
</comment>
<dbReference type="InterPro" id="IPR005119">
    <property type="entry name" value="LysR_subst-bd"/>
</dbReference>
<dbReference type="AlphaFoldDB" id="A0A4Q9VRJ5"/>
<dbReference type="Proteomes" id="UP000292781">
    <property type="component" value="Unassembled WGS sequence"/>
</dbReference>
<evidence type="ECO:0000259" key="1">
    <source>
        <dbReference type="Pfam" id="PF03466"/>
    </source>
</evidence>
<evidence type="ECO:0000313" key="3">
    <source>
        <dbReference type="Proteomes" id="UP000292781"/>
    </source>
</evidence>
<dbReference type="RefSeq" id="WP_131309625.1">
    <property type="nucleotide sequence ID" value="NZ_SJFN01000014.1"/>
</dbReference>
<proteinExistence type="predicted"/>
<gene>
    <name evidence="2" type="ORF">EYW49_11215</name>
</gene>
<organism evidence="2 3">
    <name type="scientific">Siculibacillus lacustris</name>
    <dbReference type="NCBI Taxonomy" id="1549641"/>
    <lineage>
        <taxon>Bacteria</taxon>
        <taxon>Pseudomonadati</taxon>
        <taxon>Pseudomonadota</taxon>
        <taxon>Alphaproteobacteria</taxon>
        <taxon>Hyphomicrobiales</taxon>
        <taxon>Ancalomicrobiaceae</taxon>
        <taxon>Siculibacillus</taxon>
    </lineage>
</organism>